<dbReference type="CDD" id="cd00180">
    <property type="entry name" value="PKc"/>
    <property type="match status" value="1"/>
</dbReference>
<feature type="region of interest" description="Disordered" evidence="2">
    <location>
        <begin position="1432"/>
        <end position="1479"/>
    </location>
</feature>
<feature type="compositionally biased region" description="Basic residues" evidence="2">
    <location>
        <begin position="1191"/>
        <end position="1210"/>
    </location>
</feature>
<evidence type="ECO:0000259" key="3">
    <source>
        <dbReference type="PROSITE" id="PS50011"/>
    </source>
</evidence>
<keyword evidence="1" id="KW-0175">Coiled coil</keyword>
<evidence type="ECO:0000313" key="5">
    <source>
        <dbReference type="Proteomes" id="UP000782241"/>
    </source>
</evidence>
<feature type="domain" description="Protein kinase" evidence="3">
    <location>
        <begin position="210"/>
        <end position="527"/>
    </location>
</feature>
<name>A0A9P7KQ88_9HYPO</name>
<dbReference type="InterPro" id="IPR000719">
    <property type="entry name" value="Prot_kinase_dom"/>
</dbReference>
<organism evidence="4 5">
    <name type="scientific">Fusarium avenaceum</name>
    <dbReference type="NCBI Taxonomy" id="40199"/>
    <lineage>
        <taxon>Eukaryota</taxon>
        <taxon>Fungi</taxon>
        <taxon>Dikarya</taxon>
        <taxon>Ascomycota</taxon>
        <taxon>Pezizomycotina</taxon>
        <taxon>Sordariomycetes</taxon>
        <taxon>Hypocreomycetidae</taxon>
        <taxon>Hypocreales</taxon>
        <taxon>Nectriaceae</taxon>
        <taxon>Fusarium</taxon>
        <taxon>Fusarium tricinctum species complex</taxon>
    </lineage>
</organism>
<dbReference type="Proteomes" id="UP000782241">
    <property type="component" value="Unassembled WGS sequence"/>
</dbReference>
<comment type="caution">
    <text evidence="4">The sequence shown here is derived from an EMBL/GenBank/DDBJ whole genome shotgun (WGS) entry which is preliminary data.</text>
</comment>
<dbReference type="Pfam" id="PF06985">
    <property type="entry name" value="HET"/>
    <property type="match status" value="1"/>
</dbReference>
<dbReference type="EMBL" id="JAGPUO010000033">
    <property type="protein sequence ID" value="KAG5655201.1"/>
    <property type="molecule type" value="Genomic_DNA"/>
</dbReference>
<sequence>MDPSLSHMLTNVYCLLTLIDQKLLHKVQSRMMETQEKAERITYRDIREVLTNGKARGVTEDQLALWKDAQCEPFMPRREIRSFVTKQRVKTTLLNLLGKEDDELADFIVKKAPIGFLTMVFAGATRDENGVPCVQLLQQHRFSDESFPVRVFDDEIYATGSEAVMSCFSELDPRIMEDYAERQWAFLAPTFFESGFEYEFHKNCRMPFVYIPNARVFQGAFGTVHKLGLHIDHQELATFNLKLTSDKRSFEVAIKIMNTKDTGSASDVEKFYAKEGTTLRQMRDMNDTHLIRAIAAYKKDSLRCFVFPWAEGGNLDSFWKTDQSKLDQSLVIWAINQMAGISGGIWKLHEKNTRHGDIKPANILYFMDCLDKSSRGNLKIADVGLAKVHKEYTKYRKAATTNRHSSERYEPPEMPGYLRGIAVPRVYDIWSLGCVFLEFTIWLIFGWDRLLGFRQDLNASNTDKFWETGGKASPRHHKVDEIIAELYGNVPGPSALIDLIKLIDSRLLVPEKARADAKTLCKEFRYIQEKCAKDQPYCFGRALVAVAERRPSSAGGDRGSLPDNRTSKLDDQWRNIPDNGWARILISHLDWHSILDLDLKRSLEDLRRGSDDCLMCRFLLRIFSKSSVNPSEQLNLTADSGSYSFSLFSGDAPLISLYLDPDYAGQAPYQAQLGLPILPEAGSSRQFRLINRWISLCDTTHECISNQPGREKVSRMPTRVIDVGSAQNPALRLIETKDENATGPYIALSHCWGKLSREERFCTYSENIENLKQSISFDKLPPTFRDAVTVTRRLDIHYLWIDSLCIIQEDPEDWKAESGKMEDVFNSAYCTIAASSSKSSMDGFLGPREKRAVIGIQTPKGPLYLAEAIDDFQKHVEQGVLNTRGWVFQERALSRRTIHFTSTQVYWECGQGIHCETLAQLRNRESALLGDSNFPNYGLQKYKDDSIRLVQYLYRTYSGLALTNSTDRSRAIMGLQKRLGRTFKSTAEYGVLSAYFERLLLWQIEIPQERITYPETESVPSWSWMAFMGRIRFLNIPFGQVAWTGNVKPVRPQSDAPWDGRLQVGTNELLIDKDELDKRVEADMSGSQLDPVGLRSVVVGKSKVANQDGTFDQYVLLIRQIPSDAMPVAFERVGAGKLLDVHIGRDCAIVDLPEDLALEKAEKQELPQEEKKRMAEKRAYQRELEPVFDKKSRKNSKRSATRNGLKKKRREAAQKAINEAVAANKVPLALKQLNKIKAQSQFTDRFDGVMQNEKKFYFDPTAVNGTGQTVIYSSKFINKLSDINEDMYISGALSVKIANIGGCGKGSFINSDKFKESDLSFYIGVKVVNQTVNFKDALEFNKLRSVDINKVYGDSFISEFVKGGEFNAVISMKVHNKAKLLDIKAEAKVAVTTGPVNITAQANIDPKLVTDQNHKKPFQSTLMFKDRFPATRIPDSLKPKSDPLGSRRIRAKAQSQSELEAEQKAQEELDAGSPPLYAMDQELNNDETASLEKIREKYPGIEYNLRVSTAGPKMEGGVLFNSLDFLFPEWQVEYIAVGIATGRVFNRDQVRRWTGSTKQRGKYIFAFLWSIPSCKPYIQAASNMKFKTLKDFQPGEHIISFAIKVGELTSGGTGERVSSVARTPLGTSATSKPTLATTVQDVTPIYDTDESSMAATIDAFRGQVRTAEDETRLVQAELLAAQELERSLNEKKSQLEETIRNLDLEKKRRDLRAKAAKNESSDTQSRLNKECQFLSLQVQYGSTFSL</sequence>
<feature type="region of interest" description="Disordered" evidence="2">
    <location>
        <begin position="1184"/>
        <end position="1211"/>
    </location>
</feature>
<dbReference type="PROSITE" id="PS50011">
    <property type="entry name" value="PROTEIN_KINASE_DOM"/>
    <property type="match status" value="1"/>
</dbReference>
<dbReference type="PANTHER" id="PTHR33112">
    <property type="entry name" value="DOMAIN PROTEIN, PUTATIVE-RELATED"/>
    <property type="match status" value="1"/>
</dbReference>
<evidence type="ECO:0000256" key="2">
    <source>
        <dbReference type="SAM" id="MobiDB-lite"/>
    </source>
</evidence>
<accession>A0A9P7KQ88</accession>
<keyword evidence="5" id="KW-1185">Reference proteome</keyword>
<dbReference type="GO" id="GO:0004672">
    <property type="term" value="F:protein kinase activity"/>
    <property type="evidence" value="ECO:0007669"/>
    <property type="project" value="InterPro"/>
</dbReference>
<dbReference type="SMART" id="SM00220">
    <property type="entry name" value="S_TKc"/>
    <property type="match status" value="1"/>
</dbReference>
<evidence type="ECO:0000256" key="1">
    <source>
        <dbReference type="SAM" id="Coils"/>
    </source>
</evidence>
<feature type="coiled-coil region" evidence="1">
    <location>
        <begin position="1674"/>
        <end position="1708"/>
    </location>
</feature>
<dbReference type="InterPro" id="IPR010730">
    <property type="entry name" value="HET"/>
</dbReference>
<reference evidence="4" key="1">
    <citation type="submission" date="2021-04" db="EMBL/GenBank/DDBJ databases">
        <title>Draft genome of Fusarium avenaceum strain F156N33, isolated from an atmospheric sample in Virginia.</title>
        <authorList>
            <person name="Yang S."/>
            <person name="Vinatzer B.A."/>
            <person name="Coleman J."/>
        </authorList>
    </citation>
    <scope>NUCLEOTIDE SEQUENCE</scope>
    <source>
        <strain evidence="4">F156N33</strain>
    </source>
</reference>
<dbReference type="GO" id="GO:0005524">
    <property type="term" value="F:ATP binding"/>
    <property type="evidence" value="ECO:0007669"/>
    <property type="project" value="InterPro"/>
</dbReference>
<dbReference type="InterPro" id="IPR011009">
    <property type="entry name" value="Kinase-like_dom_sf"/>
</dbReference>
<dbReference type="Gene3D" id="1.10.510.10">
    <property type="entry name" value="Transferase(Phosphotransferase) domain 1"/>
    <property type="match status" value="1"/>
</dbReference>
<feature type="compositionally biased region" description="Basic and acidic residues" evidence="2">
    <location>
        <begin position="1432"/>
        <end position="1441"/>
    </location>
</feature>
<protein>
    <recommendedName>
        <fullName evidence="3">Protein kinase domain-containing protein</fullName>
    </recommendedName>
</protein>
<proteinExistence type="predicted"/>
<dbReference type="Pfam" id="PF00069">
    <property type="entry name" value="Pkinase"/>
    <property type="match status" value="1"/>
</dbReference>
<evidence type="ECO:0000313" key="4">
    <source>
        <dbReference type="EMBL" id="KAG5655201.1"/>
    </source>
</evidence>
<dbReference type="PANTHER" id="PTHR33112:SF10">
    <property type="entry name" value="TOL"/>
    <property type="match status" value="1"/>
</dbReference>
<dbReference type="SUPFAM" id="SSF56112">
    <property type="entry name" value="Protein kinase-like (PK-like)"/>
    <property type="match status" value="1"/>
</dbReference>
<gene>
    <name evidence="4" type="ORF">KAF25_010935</name>
</gene>